<proteinExistence type="predicted"/>
<evidence type="ECO:0000313" key="1">
    <source>
        <dbReference type="EMBL" id="GLB31498.1"/>
    </source>
</evidence>
<keyword evidence="2" id="KW-1185">Reference proteome</keyword>
<comment type="caution">
    <text evidence="1">The sequence shown here is derived from an EMBL/GenBank/DDBJ whole genome shotgun (WGS) entry which is preliminary data.</text>
</comment>
<evidence type="ECO:0000313" key="2">
    <source>
        <dbReference type="Proteomes" id="UP001419084"/>
    </source>
</evidence>
<accession>A0ABQ5M995</accession>
<name>A0ABQ5M995_9FIRM</name>
<dbReference type="EMBL" id="BRPJ01000073">
    <property type="protein sequence ID" value="GLB31498.1"/>
    <property type="molecule type" value="Genomic_DNA"/>
</dbReference>
<gene>
    <name evidence="1" type="ORF">LAD12857_34210</name>
</gene>
<dbReference type="Proteomes" id="UP001419084">
    <property type="component" value="Unassembled WGS sequence"/>
</dbReference>
<sequence>MSMNLDITTTMVLVKGQDKTEQISWLKHDRKNQRVEVQYKSNITIYKYSSQNIKVLNKPKSINIEHCLVNIKGVPAYKVTKVLNFDTLHRIIYEIFMICVFMQKNENNPKQLNRDRLKNSILEKYKIPLLRLPTNHSGEEEKIKKKLDELL</sequence>
<organism evidence="1 2">
    <name type="scientific">Lacrimispora amygdalina</name>
    <dbReference type="NCBI Taxonomy" id="253257"/>
    <lineage>
        <taxon>Bacteria</taxon>
        <taxon>Bacillati</taxon>
        <taxon>Bacillota</taxon>
        <taxon>Clostridia</taxon>
        <taxon>Lachnospirales</taxon>
        <taxon>Lachnospiraceae</taxon>
        <taxon>Lacrimispora</taxon>
    </lineage>
</organism>
<reference evidence="1 2" key="1">
    <citation type="journal article" date="2024" name="Int. J. Syst. Evol. Microbiol.">
        <title>Lacrimispora brassicae sp. nov. isolated from fermented cabbage, and proposal of Clostridium indicum Gundawar et al. 2019 and Clostridium methoxybenzovorans Mechichi et al. 1999 as heterotypic synonyms of Lacrimispora amygdalina (Parshina et al. 2003) Haas and Blanchard 2020 and Lacrimispora indolis (McClung and McCoy 1957) Haas and Blanchard 2020, respectively.</title>
        <authorList>
            <person name="Kobayashi H."/>
            <person name="Tanizawa Y."/>
            <person name="Sakamoto M."/>
            <person name="Ohkuma M."/>
            <person name="Tohno M."/>
        </authorList>
    </citation>
    <scope>NUCLEOTIDE SEQUENCE [LARGE SCALE GENOMIC DNA]</scope>
    <source>
        <strain evidence="1 2">DSM 12857</strain>
    </source>
</reference>
<protein>
    <submittedName>
        <fullName evidence="1">Uncharacterized protein</fullName>
    </submittedName>
</protein>